<evidence type="ECO:0000256" key="8">
    <source>
        <dbReference type="PIRSR" id="PIRSR019543-2"/>
    </source>
</evidence>
<dbReference type="GO" id="GO:0016491">
    <property type="term" value="F:oxidoreductase activity"/>
    <property type="evidence" value="ECO:0007669"/>
    <property type="project" value="UniProtKB-KW"/>
</dbReference>
<comment type="similarity">
    <text evidence="2">Belongs to the clavaminate synthase family.</text>
</comment>
<organism evidence="10 11">
    <name type="scientific">Kitasatospora acidiphila</name>
    <dbReference type="NCBI Taxonomy" id="2567942"/>
    <lineage>
        <taxon>Bacteria</taxon>
        <taxon>Bacillati</taxon>
        <taxon>Actinomycetota</taxon>
        <taxon>Actinomycetes</taxon>
        <taxon>Kitasatosporales</taxon>
        <taxon>Streptomycetaceae</taxon>
        <taxon>Kitasatospora</taxon>
    </lineage>
</organism>
<dbReference type="InterPro" id="IPR042098">
    <property type="entry name" value="TauD-like_sf"/>
</dbReference>
<evidence type="ECO:0000313" key="11">
    <source>
        <dbReference type="Proteomes" id="UP000319103"/>
    </source>
</evidence>
<evidence type="ECO:0000313" key="10">
    <source>
        <dbReference type="EMBL" id="TQF04092.1"/>
    </source>
</evidence>
<dbReference type="InterPro" id="IPR050411">
    <property type="entry name" value="AlphaKG_dependent_hydroxylases"/>
</dbReference>
<dbReference type="AlphaFoldDB" id="A0A540W521"/>
<accession>A0A540W521</accession>
<feature type="domain" description="TauD/TfdA-like" evidence="9">
    <location>
        <begin position="147"/>
        <end position="310"/>
    </location>
</feature>
<gene>
    <name evidence="10" type="ORF">E6W39_19985</name>
</gene>
<feature type="binding site" evidence="8">
    <location>
        <position position="160"/>
    </location>
    <ligand>
        <name>Fe cation</name>
        <dbReference type="ChEBI" id="CHEBI:24875"/>
    </ligand>
</feature>
<dbReference type="Pfam" id="PF02668">
    <property type="entry name" value="TauD"/>
    <property type="match status" value="1"/>
</dbReference>
<evidence type="ECO:0000256" key="1">
    <source>
        <dbReference type="ARBA" id="ARBA00001954"/>
    </source>
</evidence>
<dbReference type="EMBL" id="VIGB01000003">
    <property type="protein sequence ID" value="TQF04092.1"/>
    <property type="molecule type" value="Genomic_DNA"/>
</dbReference>
<reference evidence="10 11" key="1">
    <citation type="submission" date="2019-06" db="EMBL/GenBank/DDBJ databases">
        <title>Description of Kitasatospora acidophila sp. nov. isolated from pine grove soil, and reclassification of Streptomyces novaecaesareae to Kitasatospora novaeceasareae comb. nov.</title>
        <authorList>
            <person name="Kim M.J."/>
        </authorList>
    </citation>
    <scope>NUCLEOTIDE SEQUENCE [LARGE SCALE GENOMIC DNA]</scope>
    <source>
        <strain evidence="10 11">MMS16-CNU292</strain>
    </source>
</reference>
<evidence type="ECO:0000256" key="6">
    <source>
        <dbReference type="ARBA" id="ARBA00023194"/>
    </source>
</evidence>
<keyword evidence="3 8" id="KW-0479">Metal-binding</keyword>
<dbReference type="PIRSF" id="PIRSF019543">
    <property type="entry name" value="Clavaminate_syn"/>
    <property type="match status" value="1"/>
</dbReference>
<dbReference type="PANTHER" id="PTHR10696">
    <property type="entry name" value="GAMMA-BUTYROBETAINE HYDROXYLASE-RELATED"/>
    <property type="match status" value="1"/>
</dbReference>
<evidence type="ECO:0000259" key="9">
    <source>
        <dbReference type="Pfam" id="PF02668"/>
    </source>
</evidence>
<name>A0A540W521_9ACTN</name>
<dbReference type="OrthoDB" id="3872700at2"/>
<feature type="binding site" evidence="8">
    <location>
        <position position="158"/>
    </location>
    <ligand>
        <name>Fe cation</name>
        <dbReference type="ChEBI" id="CHEBI:24875"/>
    </ligand>
</feature>
<dbReference type="RefSeq" id="WP_141634683.1">
    <property type="nucleotide sequence ID" value="NZ_VIGB01000003.1"/>
</dbReference>
<sequence>MTQIDTVAAPAALVLSEAERRQTGELADRLARTEPARTDDPRWLAAVRDASAELPARLLVELRRFRHDAGPDAVLLVRNLPVAPADGGRELPPTPTQPGSVERVAGTAAAVITAAMLQLGEVVAFRNEKTGALVQNVVPVPGQEALQSNAGSVLLEMHNENAFHPNRPDYVGLFCVREDPTGQARLSTASVRRALPLLSGRSRRVLGEERYLTEAPPSFEGREGMVPAHAVLRGAAEDPDILVDFSATHPLDDEARGAMAELRAALVRVTSALALGAGDLAVVDNRLAVHGRTPFTPRYDGTDRWLHRVYASLDHRRSRAVRAGAGAVLD</sequence>
<dbReference type="SUPFAM" id="SSF51197">
    <property type="entry name" value="Clavaminate synthase-like"/>
    <property type="match status" value="1"/>
</dbReference>
<comment type="cofactor">
    <cofactor evidence="1">
        <name>Fe(2+)</name>
        <dbReference type="ChEBI" id="CHEBI:29033"/>
    </cofactor>
</comment>
<dbReference type="InterPro" id="IPR003819">
    <property type="entry name" value="TauD/TfdA-like"/>
</dbReference>
<keyword evidence="11" id="KW-1185">Reference proteome</keyword>
<keyword evidence="5 8" id="KW-0408">Iron</keyword>
<dbReference type="InterPro" id="IPR014503">
    <property type="entry name" value="Clavaminate_syn-like"/>
</dbReference>
<evidence type="ECO:0000256" key="2">
    <source>
        <dbReference type="ARBA" id="ARBA00008425"/>
    </source>
</evidence>
<comment type="caution">
    <text evidence="10">The sequence shown here is derived from an EMBL/GenBank/DDBJ whole genome shotgun (WGS) entry which is preliminary data.</text>
</comment>
<proteinExistence type="inferred from homology"/>
<dbReference type="GO" id="GO:0017000">
    <property type="term" value="P:antibiotic biosynthetic process"/>
    <property type="evidence" value="ECO:0007669"/>
    <property type="project" value="UniProtKB-KW"/>
</dbReference>
<evidence type="ECO:0000256" key="5">
    <source>
        <dbReference type="ARBA" id="ARBA00023004"/>
    </source>
</evidence>
<feature type="binding site" evidence="8">
    <location>
        <position position="290"/>
    </location>
    <ligand>
        <name>Fe cation</name>
        <dbReference type="ChEBI" id="CHEBI:24875"/>
    </ligand>
</feature>
<evidence type="ECO:0000256" key="7">
    <source>
        <dbReference type="PIRSR" id="PIRSR019543-1"/>
    </source>
</evidence>
<dbReference type="Gene3D" id="3.60.130.10">
    <property type="entry name" value="Clavaminate synthase-like"/>
    <property type="match status" value="1"/>
</dbReference>
<keyword evidence="6" id="KW-0045">Antibiotic biosynthesis</keyword>
<feature type="binding site" evidence="7">
    <location>
        <position position="304"/>
    </location>
    <ligand>
        <name>2-oxoglutarate</name>
        <dbReference type="ChEBI" id="CHEBI:16810"/>
    </ligand>
</feature>
<dbReference type="GO" id="GO:0005506">
    <property type="term" value="F:iron ion binding"/>
    <property type="evidence" value="ECO:0007669"/>
    <property type="project" value="InterPro"/>
</dbReference>
<evidence type="ECO:0000256" key="3">
    <source>
        <dbReference type="ARBA" id="ARBA00022723"/>
    </source>
</evidence>
<keyword evidence="4" id="KW-0560">Oxidoreductase</keyword>
<dbReference type="Proteomes" id="UP000319103">
    <property type="component" value="Unassembled WGS sequence"/>
</dbReference>
<feature type="binding site" evidence="7">
    <location>
        <position position="188"/>
    </location>
    <ligand>
        <name>2-oxoglutarate</name>
        <dbReference type="ChEBI" id="CHEBI:16810"/>
    </ligand>
</feature>
<dbReference type="PANTHER" id="PTHR10696:SF56">
    <property type="entry name" value="TAUD_TFDA-LIKE DOMAIN-CONTAINING PROTEIN"/>
    <property type="match status" value="1"/>
</dbReference>
<protein>
    <submittedName>
        <fullName evidence="10">Clavaminate synthase</fullName>
    </submittedName>
</protein>
<feature type="binding site" evidence="7">
    <location>
        <position position="308"/>
    </location>
    <ligand>
        <name>2-oxoglutarate</name>
        <dbReference type="ChEBI" id="CHEBI:16810"/>
    </ligand>
</feature>
<evidence type="ECO:0000256" key="4">
    <source>
        <dbReference type="ARBA" id="ARBA00023002"/>
    </source>
</evidence>